<feature type="signal peptide" evidence="2">
    <location>
        <begin position="1"/>
        <end position="21"/>
    </location>
</feature>
<keyword evidence="1" id="KW-0812">Transmembrane</keyword>
<organism evidence="3 4">
    <name type="scientific">Candidatus Buchananbacteria bacterium RIFCSPHIGHO2_01_FULL_46_12</name>
    <dbReference type="NCBI Taxonomy" id="1797536"/>
    <lineage>
        <taxon>Bacteria</taxon>
        <taxon>Candidatus Buchananiibacteriota</taxon>
    </lineage>
</organism>
<feature type="chain" id="PRO_5009581506" evidence="2">
    <location>
        <begin position="22"/>
        <end position="141"/>
    </location>
</feature>
<dbReference type="AlphaFoldDB" id="A0A1G1Y4Z5"/>
<dbReference type="EMBL" id="MHIF01000041">
    <property type="protein sequence ID" value="OGY47378.1"/>
    <property type="molecule type" value="Genomic_DNA"/>
</dbReference>
<dbReference type="InterPro" id="IPR043993">
    <property type="entry name" value="T4SS_pilin"/>
</dbReference>
<keyword evidence="1" id="KW-1133">Transmembrane helix</keyword>
<dbReference type="Proteomes" id="UP000178432">
    <property type="component" value="Unassembled WGS sequence"/>
</dbReference>
<keyword evidence="1" id="KW-0472">Membrane</keyword>
<feature type="transmembrane region" description="Helical" evidence="1">
    <location>
        <begin position="66"/>
        <end position="93"/>
    </location>
</feature>
<reference evidence="3 4" key="1">
    <citation type="journal article" date="2016" name="Nat. Commun.">
        <title>Thousands of microbial genomes shed light on interconnected biogeochemical processes in an aquifer system.</title>
        <authorList>
            <person name="Anantharaman K."/>
            <person name="Brown C.T."/>
            <person name="Hug L.A."/>
            <person name="Sharon I."/>
            <person name="Castelle C.J."/>
            <person name="Probst A.J."/>
            <person name="Thomas B.C."/>
            <person name="Singh A."/>
            <person name="Wilkins M.J."/>
            <person name="Karaoz U."/>
            <person name="Brodie E.L."/>
            <person name="Williams K.H."/>
            <person name="Hubbard S.S."/>
            <person name="Banfield J.F."/>
        </authorList>
    </citation>
    <scope>NUCLEOTIDE SEQUENCE [LARGE SCALE GENOMIC DNA]</scope>
</reference>
<accession>A0A1G1Y4Z5</accession>
<protein>
    <submittedName>
        <fullName evidence="3">Uncharacterized protein</fullName>
    </submittedName>
</protein>
<evidence type="ECO:0000256" key="2">
    <source>
        <dbReference type="SAM" id="SignalP"/>
    </source>
</evidence>
<sequence>MKKPQLALLTFFVMLSLCSLALVPALTTAAAGSISEDIKNQLEPVQTVYGGDEPSDTQFAETIAEIIGIVLGFLGIIFLVLLIYAGFLWMTAAGSEEKVKKAKDIMIAAIIGVTIILTAYAITWFVFNNLLKATGINESGL</sequence>
<gene>
    <name evidence="3" type="ORF">A2663_01590</name>
</gene>
<evidence type="ECO:0000313" key="3">
    <source>
        <dbReference type="EMBL" id="OGY47378.1"/>
    </source>
</evidence>
<evidence type="ECO:0000313" key="4">
    <source>
        <dbReference type="Proteomes" id="UP000178432"/>
    </source>
</evidence>
<proteinExistence type="predicted"/>
<keyword evidence="2" id="KW-0732">Signal</keyword>
<evidence type="ECO:0000256" key="1">
    <source>
        <dbReference type="SAM" id="Phobius"/>
    </source>
</evidence>
<comment type="caution">
    <text evidence="3">The sequence shown here is derived from an EMBL/GenBank/DDBJ whole genome shotgun (WGS) entry which is preliminary data.</text>
</comment>
<feature type="transmembrane region" description="Helical" evidence="1">
    <location>
        <begin position="105"/>
        <end position="127"/>
    </location>
</feature>
<dbReference type="Pfam" id="PF18895">
    <property type="entry name" value="T4SS_pilin"/>
    <property type="match status" value="1"/>
</dbReference>
<dbReference type="NCBIfam" id="NF045849">
    <property type="entry name" value="ICE_MMCAP2_0565"/>
    <property type="match status" value="1"/>
</dbReference>
<name>A0A1G1Y4Z5_9BACT</name>